<evidence type="ECO:0000313" key="2">
    <source>
        <dbReference type="Proteomes" id="UP000234950"/>
    </source>
</evidence>
<dbReference type="Pfam" id="PF04445">
    <property type="entry name" value="SAM_MT"/>
    <property type="match status" value="1"/>
</dbReference>
<dbReference type="GO" id="GO:0008990">
    <property type="term" value="F:rRNA (guanine-N2-)-methyltransferase activity"/>
    <property type="evidence" value="ECO:0007669"/>
    <property type="project" value="InterPro"/>
</dbReference>
<dbReference type="OrthoDB" id="1653798at2"/>
<accession>A0A2N5HDE3</accession>
<dbReference type="Proteomes" id="UP000234950">
    <property type="component" value="Unassembled WGS sequence"/>
</dbReference>
<reference evidence="1 2" key="1">
    <citation type="submission" date="2017-11" db="EMBL/GenBank/DDBJ databases">
        <title>Comparitive Functional Genomics of Dry Heat Resistant strains isolated from the Viking Spacecraft.</title>
        <authorList>
            <person name="Seuylemezian A."/>
            <person name="Cooper K."/>
            <person name="Vaishampayan P."/>
        </authorList>
    </citation>
    <scope>NUCLEOTIDE SEQUENCE [LARGE SCALE GENOMIC DNA]</scope>
    <source>
        <strain evidence="1 2">V32-6</strain>
    </source>
</reference>
<proteinExistence type="predicted"/>
<protein>
    <recommendedName>
        <fullName evidence="3">Protein-L-IsoD(D-D) O-methyltransferase</fullName>
    </recommendedName>
</protein>
<keyword evidence="2" id="KW-1185">Reference proteome</keyword>
<dbReference type="Gene3D" id="3.40.50.150">
    <property type="entry name" value="Vaccinia Virus protein VP39"/>
    <property type="match status" value="1"/>
</dbReference>
<dbReference type="SUPFAM" id="SSF53335">
    <property type="entry name" value="S-adenosyl-L-methionine-dependent methyltransferases"/>
    <property type="match status" value="1"/>
</dbReference>
<dbReference type="PANTHER" id="PTHR36112">
    <property type="entry name" value="RIBOSOMAL RNA SMALL SUBUNIT METHYLTRANSFERASE J"/>
    <property type="match status" value="1"/>
</dbReference>
<dbReference type="RefSeq" id="WP_101648558.1">
    <property type="nucleotide sequence ID" value="NZ_PGVE01000053.1"/>
</dbReference>
<dbReference type="PANTHER" id="PTHR36112:SF1">
    <property type="entry name" value="RIBOSOMAL RNA SMALL SUBUNIT METHYLTRANSFERASE J"/>
    <property type="match status" value="1"/>
</dbReference>
<dbReference type="InterPro" id="IPR007536">
    <property type="entry name" value="16SrRNA_methylTrfase_J"/>
</dbReference>
<comment type="caution">
    <text evidence="1">The sequence shown here is derived from an EMBL/GenBank/DDBJ whole genome shotgun (WGS) entry which is preliminary data.</text>
</comment>
<dbReference type="InterPro" id="IPR029063">
    <property type="entry name" value="SAM-dependent_MTases_sf"/>
</dbReference>
<name>A0A2N5HDE3_9BACI</name>
<sequence length="258" mass="29142">MFVTTAGRTSEEMIKKAMEIAGYLHVPYLPRKKKSIKLIQQQADGDCIVIGKERLELFEKNSSEPFFFHPNSAMFRIKRLIKGESDPFVDAAKLTNGMTVLDCTLGLASDTIVASFLVGEEGKVTGLEGQKYLAFIVERGLQSWDSGITEMNEAMNRVSVIQSEALDYLIRQGDASVDCVYLDPMFEETILESDGIKALGHFAIHDDLNDEMVNEASRVAKLRVVIKDHYKSQRFEKYGFQVLRRKTAKFHFGVIEKN</sequence>
<organism evidence="1 2">
    <name type="scientific">Neobacillus cucumis</name>
    <dbReference type="NCBI Taxonomy" id="1740721"/>
    <lineage>
        <taxon>Bacteria</taxon>
        <taxon>Bacillati</taxon>
        <taxon>Bacillota</taxon>
        <taxon>Bacilli</taxon>
        <taxon>Bacillales</taxon>
        <taxon>Bacillaceae</taxon>
        <taxon>Neobacillus</taxon>
    </lineage>
</organism>
<evidence type="ECO:0008006" key="3">
    <source>
        <dbReference type="Google" id="ProtNLM"/>
    </source>
</evidence>
<evidence type="ECO:0000313" key="1">
    <source>
        <dbReference type="EMBL" id="PLS03528.1"/>
    </source>
</evidence>
<gene>
    <name evidence="1" type="ORF">CVD27_14170</name>
</gene>
<dbReference type="EMBL" id="PGVE01000053">
    <property type="protein sequence ID" value="PLS03528.1"/>
    <property type="molecule type" value="Genomic_DNA"/>
</dbReference>
<dbReference type="AlphaFoldDB" id="A0A2N5HDE3"/>